<dbReference type="AlphaFoldDB" id="A0A2G9RXH2"/>
<protein>
    <submittedName>
        <fullName evidence="1">Uncharacterized protein</fullName>
    </submittedName>
</protein>
<gene>
    <name evidence="1" type="ORF">AB205_0212450</name>
</gene>
<sequence>VWYGFNRTGHLTTFSPFIMMPVICVRTFRHVEDLKNEHVQVYILKRFRQQILSNQQVLEILQQDIMWKHGT</sequence>
<reference evidence="2" key="1">
    <citation type="journal article" date="2017" name="Nat. Commun.">
        <title>The North American bullfrog draft genome provides insight into hormonal regulation of long noncoding RNA.</title>
        <authorList>
            <person name="Hammond S.A."/>
            <person name="Warren R.L."/>
            <person name="Vandervalk B.P."/>
            <person name="Kucuk E."/>
            <person name="Khan H."/>
            <person name="Gibb E.A."/>
            <person name="Pandoh P."/>
            <person name="Kirk H."/>
            <person name="Zhao Y."/>
            <person name="Jones M."/>
            <person name="Mungall A.J."/>
            <person name="Coope R."/>
            <person name="Pleasance S."/>
            <person name="Moore R.A."/>
            <person name="Holt R.A."/>
            <person name="Round J.M."/>
            <person name="Ohora S."/>
            <person name="Walle B.V."/>
            <person name="Veldhoen N."/>
            <person name="Helbing C.C."/>
            <person name="Birol I."/>
        </authorList>
    </citation>
    <scope>NUCLEOTIDE SEQUENCE [LARGE SCALE GENOMIC DNA]</scope>
</reference>
<evidence type="ECO:0000313" key="2">
    <source>
        <dbReference type="Proteomes" id="UP000228934"/>
    </source>
</evidence>
<accession>A0A2G9RXH2</accession>
<organism evidence="1 2">
    <name type="scientific">Aquarana catesbeiana</name>
    <name type="common">American bullfrog</name>
    <name type="synonym">Rana catesbeiana</name>
    <dbReference type="NCBI Taxonomy" id="8400"/>
    <lineage>
        <taxon>Eukaryota</taxon>
        <taxon>Metazoa</taxon>
        <taxon>Chordata</taxon>
        <taxon>Craniata</taxon>
        <taxon>Vertebrata</taxon>
        <taxon>Euteleostomi</taxon>
        <taxon>Amphibia</taxon>
        <taxon>Batrachia</taxon>
        <taxon>Anura</taxon>
        <taxon>Neobatrachia</taxon>
        <taxon>Ranoidea</taxon>
        <taxon>Ranidae</taxon>
        <taxon>Aquarana</taxon>
    </lineage>
</organism>
<name>A0A2G9RXH2_AQUCT</name>
<keyword evidence="2" id="KW-1185">Reference proteome</keyword>
<evidence type="ECO:0000313" key="1">
    <source>
        <dbReference type="EMBL" id="PIO32534.1"/>
    </source>
</evidence>
<feature type="non-terminal residue" evidence="1">
    <location>
        <position position="71"/>
    </location>
</feature>
<dbReference type="EMBL" id="KV931923">
    <property type="protein sequence ID" value="PIO32534.1"/>
    <property type="molecule type" value="Genomic_DNA"/>
</dbReference>
<feature type="non-terminal residue" evidence="1">
    <location>
        <position position="1"/>
    </location>
</feature>
<dbReference type="Proteomes" id="UP000228934">
    <property type="component" value="Unassembled WGS sequence"/>
</dbReference>
<proteinExistence type="predicted"/>